<evidence type="ECO:0000313" key="2">
    <source>
        <dbReference type="EMBL" id="CAG6766987.1"/>
    </source>
</evidence>
<sequence>MFCHIIFIFSLIFNCFLLSFGVQNVKTWGPGLKPDLIVLPARYFFIQSEDKSTDSILNSIIVRVNGLDKSGNRNCRIWTNVLHTTDNIVIVRYKLYEVCYSFNIDVINKQDHASLTPPVHIKGVQTLLRSAHWVQNVHGQYSPLSHSQSSSS</sequence>
<protein>
    <submittedName>
        <fullName evidence="2">KDEL motif-containing protein 1</fullName>
    </submittedName>
</protein>
<dbReference type="InterPro" id="IPR013783">
    <property type="entry name" value="Ig-like_fold"/>
</dbReference>
<accession>A0A8D9AMA8</accession>
<organism evidence="2">
    <name type="scientific">Cacopsylla melanoneura</name>
    <dbReference type="NCBI Taxonomy" id="428564"/>
    <lineage>
        <taxon>Eukaryota</taxon>
        <taxon>Metazoa</taxon>
        <taxon>Ecdysozoa</taxon>
        <taxon>Arthropoda</taxon>
        <taxon>Hexapoda</taxon>
        <taxon>Insecta</taxon>
        <taxon>Pterygota</taxon>
        <taxon>Neoptera</taxon>
        <taxon>Paraneoptera</taxon>
        <taxon>Hemiptera</taxon>
        <taxon>Sternorrhyncha</taxon>
        <taxon>Psylloidea</taxon>
        <taxon>Psyllidae</taxon>
        <taxon>Psyllinae</taxon>
        <taxon>Cacopsylla</taxon>
    </lineage>
</organism>
<name>A0A8D9AMA8_9HEMI</name>
<feature type="signal peptide" evidence="1">
    <location>
        <begin position="1"/>
        <end position="21"/>
    </location>
</feature>
<keyword evidence="1" id="KW-0732">Signal</keyword>
<feature type="chain" id="PRO_5034944189" evidence="1">
    <location>
        <begin position="22"/>
        <end position="152"/>
    </location>
</feature>
<evidence type="ECO:0000256" key="1">
    <source>
        <dbReference type="SAM" id="SignalP"/>
    </source>
</evidence>
<dbReference type="AlphaFoldDB" id="A0A8D9AMA8"/>
<dbReference type="Gene3D" id="2.60.40.10">
    <property type="entry name" value="Immunoglobulins"/>
    <property type="match status" value="1"/>
</dbReference>
<proteinExistence type="predicted"/>
<reference evidence="2" key="1">
    <citation type="submission" date="2021-05" db="EMBL/GenBank/DDBJ databases">
        <authorList>
            <person name="Alioto T."/>
            <person name="Alioto T."/>
            <person name="Gomez Garrido J."/>
        </authorList>
    </citation>
    <scope>NUCLEOTIDE SEQUENCE</scope>
</reference>
<dbReference type="EMBL" id="HBUF01572072">
    <property type="protein sequence ID" value="CAG6766987.1"/>
    <property type="molecule type" value="Transcribed_RNA"/>
</dbReference>